<comment type="caution">
    <text evidence="2">The sequence shown here is derived from an EMBL/GenBank/DDBJ whole genome shotgun (WGS) entry which is preliminary data.</text>
</comment>
<evidence type="ECO:0000313" key="3">
    <source>
        <dbReference type="Proteomes" id="UP000808914"/>
    </source>
</evidence>
<evidence type="ECO:0000313" key="2">
    <source>
        <dbReference type="EMBL" id="MBM7643892.1"/>
    </source>
</evidence>
<dbReference type="RefSeq" id="WP_205001827.1">
    <property type="nucleotide sequence ID" value="NZ_JAFBER010000001.1"/>
</dbReference>
<feature type="transmembrane region" description="Helical" evidence="1">
    <location>
        <begin position="125"/>
        <end position="142"/>
    </location>
</feature>
<feature type="transmembrane region" description="Helical" evidence="1">
    <location>
        <begin position="49"/>
        <end position="72"/>
    </location>
</feature>
<keyword evidence="3" id="KW-1185">Reference proteome</keyword>
<reference evidence="2 3" key="1">
    <citation type="submission" date="2021-01" db="EMBL/GenBank/DDBJ databases">
        <title>Genomic Encyclopedia of Type Strains, Phase IV (KMG-IV): sequencing the most valuable type-strain genomes for metagenomic binning, comparative biology and taxonomic classification.</title>
        <authorList>
            <person name="Goeker M."/>
        </authorList>
    </citation>
    <scope>NUCLEOTIDE SEQUENCE [LARGE SCALE GENOMIC DNA]</scope>
    <source>
        <strain evidence="2 3">DSM 28236</strain>
    </source>
</reference>
<name>A0ABS2PV22_9BACL</name>
<proteinExistence type="predicted"/>
<keyword evidence="1" id="KW-0472">Membrane</keyword>
<evidence type="ECO:0000256" key="1">
    <source>
        <dbReference type="SAM" id="Phobius"/>
    </source>
</evidence>
<organism evidence="2 3">
    <name type="scientific">Scopulibacillus daqui</name>
    <dbReference type="NCBI Taxonomy" id="1469162"/>
    <lineage>
        <taxon>Bacteria</taxon>
        <taxon>Bacillati</taxon>
        <taxon>Bacillota</taxon>
        <taxon>Bacilli</taxon>
        <taxon>Bacillales</taxon>
        <taxon>Sporolactobacillaceae</taxon>
        <taxon>Scopulibacillus</taxon>
    </lineage>
</organism>
<feature type="transmembrane region" description="Helical" evidence="1">
    <location>
        <begin position="24"/>
        <end position="43"/>
    </location>
</feature>
<accession>A0ABS2PV22</accession>
<protein>
    <submittedName>
        <fullName evidence="2">Phosphoglycerol transferase MdoB-like AlkP superfamily enzyme</fullName>
    </submittedName>
</protein>
<keyword evidence="1" id="KW-1133">Transmembrane helix</keyword>
<gene>
    <name evidence="2" type="ORF">JOD45_000083</name>
</gene>
<keyword evidence="1" id="KW-0812">Transmembrane</keyword>
<sequence length="152" mass="17114">MNDLSLIILMIIIILQLKERELKLANIWILPVIVFCLLINIFLTRQFTLVMILIFIGLFIFGGVVGSVRALTTTLRLDADHNKIYSRGSYLVLIPWIVVFILRLMVEYSFGGSIQQTLNHISDSILFLIAGNLCAGRGILLLKAKKLLSQNA</sequence>
<feature type="transmembrane region" description="Helical" evidence="1">
    <location>
        <begin position="84"/>
        <end position="105"/>
    </location>
</feature>
<dbReference type="EMBL" id="JAFBER010000001">
    <property type="protein sequence ID" value="MBM7643892.1"/>
    <property type="molecule type" value="Genomic_DNA"/>
</dbReference>
<dbReference type="Proteomes" id="UP000808914">
    <property type="component" value="Unassembled WGS sequence"/>
</dbReference>